<organism evidence="2 3">
    <name type="scientific">Colletotrichum paranaense</name>
    <dbReference type="NCBI Taxonomy" id="1914294"/>
    <lineage>
        <taxon>Eukaryota</taxon>
        <taxon>Fungi</taxon>
        <taxon>Dikarya</taxon>
        <taxon>Ascomycota</taxon>
        <taxon>Pezizomycotina</taxon>
        <taxon>Sordariomycetes</taxon>
        <taxon>Hypocreomycetidae</taxon>
        <taxon>Glomerellales</taxon>
        <taxon>Glomerellaceae</taxon>
        <taxon>Colletotrichum</taxon>
        <taxon>Colletotrichum acutatum species complex</taxon>
    </lineage>
</organism>
<reference evidence="2 3" key="1">
    <citation type="submission" date="2016-10" db="EMBL/GenBank/DDBJ databases">
        <title>The genome sequence of Colletotrichum fioriniae PJ7.</title>
        <authorList>
            <person name="Baroncelli R."/>
        </authorList>
    </citation>
    <scope>NUCLEOTIDE SEQUENCE [LARGE SCALE GENOMIC DNA]</scope>
    <source>
        <strain evidence="2 3">IMI 384185</strain>
    </source>
</reference>
<evidence type="ECO:0000256" key="1">
    <source>
        <dbReference type="SAM" id="MobiDB-lite"/>
    </source>
</evidence>
<protein>
    <submittedName>
        <fullName evidence="2">Uncharacterized protein</fullName>
    </submittedName>
</protein>
<dbReference type="RefSeq" id="XP_060344192.1">
    <property type="nucleotide sequence ID" value="XM_060496659.1"/>
</dbReference>
<proteinExistence type="predicted"/>
<evidence type="ECO:0000313" key="2">
    <source>
        <dbReference type="EMBL" id="KAK1527845.1"/>
    </source>
</evidence>
<dbReference type="EMBL" id="MOPA01000011">
    <property type="protein sequence ID" value="KAK1527845.1"/>
    <property type="molecule type" value="Genomic_DNA"/>
</dbReference>
<feature type="region of interest" description="Disordered" evidence="1">
    <location>
        <begin position="1"/>
        <end position="25"/>
    </location>
</feature>
<gene>
    <name evidence="2" type="ORF">CPAR01_12403</name>
</gene>
<keyword evidence="3" id="KW-1185">Reference proteome</keyword>
<comment type="caution">
    <text evidence="2">The sequence shown here is derived from an EMBL/GenBank/DDBJ whole genome shotgun (WGS) entry which is preliminary data.</text>
</comment>
<sequence>MGREGEFPSLSAITRTQPSKHPFKRAPEGYAISDYSWYSAHSAPANRRHHLFPLCTIMTRSRRTKVRGGGMHCLDRHATGHTTRLRILRVSCIWTTVSPRPVIYPGSSRRRTHNSIPYRCPLHNLLRQRRDGIIPQISISHLLMQRLFDNLRRQSFWNIVKRPCSDLRLPRKEPSK</sequence>
<evidence type="ECO:0000313" key="3">
    <source>
        <dbReference type="Proteomes" id="UP001241169"/>
    </source>
</evidence>
<dbReference type="GeneID" id="85380558"/>
<name>A0ABQ9S7C8_9PEZI</name>
<accession>A0ABQ9S7C8</accession>
<dbReference type="Proteomes" id="UP001241169">
    <property type="component" value="Unassembled WGS sequence"/>
</dbReference>